<name>A0ACD1GWF0_9EURO</name>
<evidence type="ECO:0000313" key="2">
    <source>
        <dbReference type="Proteomes" id="UP000249661"/>
    </source>
</evidence>
<keyword evidence="2" id="KW-1185">Reference proteome</keyword>
<organism evidence="1 2">
    <name type="scientific">Aspergillus aculeatinus CBS 121060</name>
    <dbReference type="NCBI Taxonomy" id="1448322"/>
    <lineage>
        <taxon>Eukaryota</taxon>
        <taxon>Fungi</taxon>
        <taxon>Dikarya</taxon>
        <taxon>Ascomycota</taxon>
        <taxon>Pezizomycotina</taxon>
        <taxon>Eurotiomycetes</taxon>
        <taxon>Eurotiomycetidae</taxon>
        <taxon>Eurotiales</taxon>
        <taxon>Aspergillaceae</taxon>
        <taxon>Aspergillus</taxon>
        <taxon>Aspergillus subgen. Circumdati</taxon>
    </lineage>
</organism>
<evidence type="ECO:0000313" key="1">
    <source>
        <dbReference type="EMBL" id="RAH65612.1"/>
    </source>
</evidence>
<proteinExistence type="predicted"/>
<sequence>MPKFYPSISDDLRDWVLRQSVFFVASAPLQGRHINLSPKGLPDASLAILGPNEAAYIDATGSGSETISHVRENGRITVMFCSFDTAPGIVRFFCNGSVIEWDQPEFPQYLDRMGGKAVVGARAIIHLDVFKVQSSCGYGVPRLSVKLDPDTNESKPYLKDRDTLGHWAGKQVQANKMRAYQKEWNYRSLDGLPALWTAVKDNNKFTGLAQLGNWARRHRDDIETAKTTVLVLFMAMGIMHWIGYVWCHSHTGAPLLYTPGASGSASDRHYAIAEFARNYPRDPVDVITADFLSEANMSAGAARRVDQIRARYEQVQPGRGSATTTPAPAYEASFLLALEPALVDLAKHRIKMAVNAGNADTEGLHDAVVQMVQAKGLDLKVAWVSGDQVLSTVQEALSSGKSDFKSIYTGQSLSEWPFEPIFAQCYLGGLGIAAALANGADIVLCGRVSDASAVIGAAYWFHGWQRSDLDRLANALVAGHLIECSNYVCGGNFTGFKMLESLGQDGWTNIGYPIAEISPEGQVIITMQTYATGGAVTVDTCSAQLLYEIQGPRYLNSDVTALLSNIFFEQRGTNRVALRGVRSAPPPPTTKVGISAHGGFQAEAIYFLVGLDIAAKARMLEAQIRHVLAPYSDAFTALTFSTLGSAPDDPRTQDSATVTFRIVAQARTAAALAAPRFLRPITDNIMQGYPGATWHLDTRQGFPRPIFEYFVCLLPQTAVQHRVHLPWKTGAAGAGPQTVDIAPPPAAQAELTPAPRNPGHSAPPAPPIPSTTNYGPTIRGPLGWIVHARSGDKGPDANCGFWVRHTDEFQWLRRVLTVSTVQELLGPQYTSTDTDTDTAAAGAASLRVERFELPNLRAVHFLFRNLLDRGVCATVTVDFLGKNVAEFLRARFVDLPVRFLERGKL</sequence>
<reference evidence="1" key="1">
    <citation type="submission" date="2018-02" db="EMBL/GenBank/DDBJ databases">
        <title>The genomes of Aspergillus section Nigri reveals drivers in fungal speciation.</title>
        <authorList>
            <consortium name="DOE Joint Genome Institute"/>
            <person name="Vesth T.C."/>
            <person name="Nybo J."/>
            <person name="Theobald S."/>
            <person name="Brandl J."/>
            <person name="Frisvad J.C."/>
            <person name="Nielsen K.F."/>
            <person name="Lyhne E.K."/>
            <person name="Kogle M.E."/>
            <person name="Kuo A."/>
            <person name="Riley R."/>
            <person name="Clum A."/>
            <person name="Nolan M."/>
            <person name="Lipzen A."/>
            <person name="Salamov A."/>
            <person name="Henrissat B."/>
            <person name="Wiebenga A."/>
            <person name="De vries R.P."/>
            <person name="Grigoriev I.V."/>
            <person name="Mortensen U.H."/>
            <person name="Andersen M.R."/>
            <person name="Baker S.E."/>
        </authorList>
    </citation>
    <scope>NUCLEOTIDE SEQUENCE</scope>
    <source>
        <strain evidence="1">CBS 121060</strain>
    </source>
</reference>
<accession>A0ACD1GWF0</accession>
<protein>
    <submittedName>
        <fullName evidence="1">DUF1446-domain-containing protein</fullName>
    </submittedName>
</protein>
<dbReference type="Proteomes" id="UP000249661">
    <property type="component" value="Unassembled WGS sequence"/>
</dbReference>
<dbReference type="EMBL" id="KZ824993">
    <property type="protein sequence ID" value="RAH65612.1"/>
    <property type="molecule type" value="Genomic_DNA"/>
</dbReference>
<gene>
    <name evidence="1" type="ORF">BO66DRAFT_358661</name>
</gene>